<evidence type="ECO:0000313" key="1">
    <source>
        <dbReference type="EMBL" id="KAL2872219.1"/>
    </source>
</evidence>
<dbReference type="GeneID" id="98139285"/>
<keyword evidence="2" id="KW-1185">Reference proteome</keyword>
<protein>
    <recommendedName>
        <fullName evidence="3">DUF1763-domain-containing protein</fullName>
    </recommendedName>
</protein>
<dbReference type="Proteomes" id="UP001610432">
    <property type="component" value="Unassembled WGS sequence"/>
</dbReference>
<reference evidence="1 2" key="1">
    <citation type="submission" date="2024-07" db="EMBL/GenBank/DDBJ databases">
        <title>Section-level genome sequencing and comparative genomics of Aspergillus sections Usti and Cavernicolus.</title>
        <authorList>
            <consortium name="Lawrence Berkeley National Laboratory"/>
            <person name="Nybo J.L."/>
            <person name="Vesth T.C."/>
            <person name="Theobald S."/>
            <person name="Frisvad J.C."/>
            <person name="Larsen T.O."/>
            <person name="Kjaerboelling I."/>
            <person name="Rothschild-Mancinelli K."/>
            <person name="Lyhne E.K."/>
            <person name="Kogle M.E."/>
            <person name="Barry K."/>
            <person name="Clum A."/>
            <person name="Na H."/>
            <person name="Ledsgaard L."/>
            <person name="Lin J."/>
            <person name="Lipzen A."/>
            <person name="Kuo A."/>
            <person name="Riley R."/>
            <person name="Mondo S."/>
            <person name="Labutti K."/>
            <person name="Haridas S."/>
            <person name="Pangalinan J."/>
            <person name="Salamov A.A."/>
            <person name="Simmons B.A."/>
            <person name="Magnuson J.K."/>
            <person name="Chen J."/>
            <person name="Drula E."/>
            <person name="Henrissat B."/>
            <person name="Wiebenga A."/>
            <person name="Lubbers R.J."/>
            <person name="Gomes A.C."/>
            <person name="Macurrencykelacurrency M.R."/>
            <person name="Stajich J."/>
            <person name="Grigoriev I.V."/>
            <person name="Mortensen U.H."/>
            <person name="De Vries R.P."/>
            <person name="Baker S.E."/>
            <person name="Andersen M.R."/>
        </authorList>
    </citation>
    <scope>NUCLEOTIDE SEQUENCE [LARGE SCALE GENOMIC DNA]</scope>
    <source>
        <strain evidence="1 2">CBS 449.75</strain>
    </source>
</reference>
<dbReference type="RefSeq" id="XP_070891198.1">
    <property type="nucleotide sequence ID" value="XM_071024213.1"/>
</dbReference>
<comment type="caution">
    <text evidence="1">The sequence shown here is derived from an EMBL/GenBank/DDBJ whole genome shotgun (WGS) entry which is preliminary data.</text>
</comment>
<dbReference type="EMBL" id="JBFXLQ010000002">
    <property type="protein sequence ID" value="KAL2872219.1"/>
    <property type="molecule type" value="Genomic_DNA"/>
</dbReference>
<proteinExistence type="predicted"/>
<accession>A0ABR4M6I7</accession>
<sequence>MSVPALVDRQAVVHAYRQLYRQGLRAVNYSTPSRHVLLQTLRSSFRALPARDFDSLRISNTLDFLRKAADTAGIEHKIVRNLLMLKFWDQPSLRTDIRVLKGLNVDQRDTNMRRDAREQFCRTLMLLNESLGTCLR</sequence>
<organism evidence="1 2">
    <name type="scientific">Aspergillus lucknowensis</name>
    <dbReference type="NCBI Taxonomy" id="176173"/>
    <lineage>
        <taxon>Eukaryota</taxon>
        <taxon>Fungi</taxon>
        <taxon>Dikarya</taxon>
        <taxon>Ascomycota</taxon>
        <taxon>Pezizomycotina</taxon>
        <taxon>Eurotiomycetes</taxon>
        <taxon>Eurotiomycetidae</taxon>
        <taxon>Eurotiales</taxon>
        <taxon>Aspergillaceae</taxon>
        <taxon>Aspergillus</taxon>
        <taxon>Aspergillus subgen. Nidulantes</taxon>
    </lineage>
</organism>
<evidence type="ECO:0000313" key="2">
    <source>
        <dbReference type="Proteomes" id="UP001610432"/>
    </source>
</evidence>
<gene>
    <name evidence="1" type="ORF">BJX67DRAFT_102522</name>
</gene>
<name>A0ABR4M6I7_9EURO</name>
<evidence type="ECO:0008006" key="3">
    <source>
        <dbReference type="Google" id="ProtNLM"/>
    </source>
</evidence>